<protein>
    <submittedName>
        <fullName evidence="2">Uncharacterized protein</fullName>
    </submittedName>
</protein>
<feature type="transmembrane region" description="Helical" evidence="1">
    <location>
        <begin position="60"/>
        <end position="81"/>
    </location>
</feature>
<feature type="transmembrane region" description="Helical" evidence="1">
    <location>
        <begin position="113"/>
        <end position="137"/>
    </location>
</feature>
<dbReference type="AlphaFoldDB" id="A0ABD5NIA5"/>
<evidence type="ECO:0000313" key="3">
    <source>
        <dbReference type="Proteomes" id="UP001595660"/>
    </source>
</evidence>
<dbReference type="GeneID" id="69118107"/>
<sequence>MRRFVLAVVAGVLAEAALLAAVGELPPHHPAIGTTAFRVVTVGAVGGFVAATATDRAPRYAAFAASASVGVGVGAALWWTVLYGDTVGVLHHLHYALATVGVPFVLVEEVPRLVAAGAGLVVAVAFALGGVVGGVAATRP</sequence>
<keyword evidence="1" id="KW-0472">Membrane</keyword>
<keyword evidence="1" id="KW-0812">Transmembrane</keyword>
<evidence type="ECO:0000313" key="2">
    <source>
        <dbReference type="EMBL" id="MFC3478879.1"/>
    </source>
</evidence>
<proteinExistence type="predicted"/>
<gene>
    <name evidence="2" type="ORF">ACFOKC_14200</name>
</gene>
<keyword evidence="1" id="KW-1133">Transmembrane helix</keyword>
<name>A0ABD5NIA5_9EURY</name>
<feature type="transmembrane region" description="Helical" evidence="1">
    <location>
        <begin position="36"/>
        <end position="53"/>
    </location>
</feature>
<accession>A0ABD5NIA5</accession>
<dbReference type="Proteomes" id="UP001595660">
    <property type="component" value="Unassembled WGS sequence"/>
</dbReference>
<dbReference type="RefSeq" id="WP_232569607.1">
    <property type="nucleotide sequence ID" value="NZ_CP089466.1"/>
</dbReference>
<comment type="caution">
    <text evidence="2">The sequence shown here is derived from an EMBL/GenBank/DDBJ whole genome shotgun (WGS) entry which is preliminary data.</text>
</comment>
<organism evidence="2 3">
    <name type="scientific">Halobacterium litoreum</name>
    <dbReference type="NCBI Taxonomy" id="2039234"/>
    <lineage>
        <taxon>Archaea</taxon>
        <taxon>Methanobacteriati</taxon>
        <taxon>Methanobacteriota</taxon>
        <taxon>Stenosarchaea group</taxon>
        <taxon>Halobacteria</taxon>
        <taxon>Halobacteriales</taxon>
        <taxon>Halobacteriaceae</taxon>
        <taxon>Halobacterium</taxon>
    </lineage>
</organism>
<dbReference type="EMBL" id="JBHRWN010000002">
    <property type="protein sequence ID" value="MFC3478879.1"/>
    <property type="molecule type" value="Genomic_DNA"/>
</dbReference>
<reference evidence="2 3" key="1">
    <citation type="journal article" date="2019" name="Int. J. Syst. Evol. Microbiol.">
        <title>The Global Catalogue of Microorganisms (GCM) 10K type strain sequencing project: providing services to taxonomists for standard genome sequencing and annotation.</title>
        <authorList>
            <consortium name="The Broad Institute Genomics Platform"/>
            <consortium name="The Broad Institute Genome Sequencing Center for Infectious Disease"/>
            <person name="Wu L."/>
            <person name="Ma J."/>
        </authorList>
    </citation>
    <scope>NUCLEOTIDE SEQUENCE [LARGE SCALE GENOMIC DNA]</scope>
    <source>
        <strain evidence="2 3">CGMCC 1.12562</strain>
    </source>
</reference>
<keyword evidence="3" id="KW-1185">Reference proteome</keyword>
<evidence type="ECO:0000256" key="1">
    <source>
        <dbReference type="SAM" id="Phobius"/>
    </source>
</evidence>